<dbReference type="PANTHER" id="PTHR11200:SF275">
    <property type="entry name" value="LD06095P"/>
    <property type="match status" value="1"/>
</dbReference>
<reference evidence="2" key="1">
    <citation type="submission" date="2025-05" db="UniProtKB">
        <authorList>
            <consortium name="EnsemblMetazoa"/>
        </authorList>
    </citation>
    <scope>IDENTIFICATION</scope>
    <source>
        <strain evidence="2">Yale</strain>
    </source>
</reference>
<dbReference type="PANTHER" id="PTHR11200">
    <property type="entry name" value="INOSITOL 5-PHOSPHATASE"/>
    <property type="match status" value="1"/>
</dbReference>
<evidence type="ECO:0000313" key="2">
    <source>
        <dbReference type="EnsemblMetazoa" id="GMOY001119.P1757"/>
    </source>
</evidence>
<dbReference type="InterPro" id="IPR036691">
    <property type="entry name" value="Endo/exonu/phosph_ase_sf"/>
</dbReference>
<dbReference type="EMBL" id="CCAG010005008">
    <property type="status" value="NOT_ANNOTATED_CDS"/>
    <property type="molecule type" value="Genomic_DNA"/>
</dbReference>
<dbReference type="SMART" id="SM00128">
    <property type="entry name" value="IPPc"/>
    <property type="match status" value="1"/>
</dbReference>
<dbReference type="Gene3D" id="3.60.10.10">
    <property type="entry name" value="Endonuclease/exonuclease/phosphatase"/>
    <property type="match status" value="1"/>
</dbReference>
<keyword evidence="3" id="KW-1185">Reference proteome</keyword>
<sequence>MSSAQTYTMSDSVQTGSTDILVQICLYILTWNIDGHYPSISLNDALSINSSVCPNGSLLPDIYVVSFQNMQYEEKTSYYCRWESKLGDLLDEMSYRPIDSDRMRGLLISAWAQHEHMDNLKYIETRHVRTDTGWGNKGSVSVRFNLYGVGVVFVACDFTASDENFLDRVHEFEGTVYNQQYKAPNYRDVFDHNFVFCFGDLNFRLDGEQPTILIKSTVNKGNFKELYKSDQLQRARGMATKLALMREQEPDFPPTCKFVEGTTEYDLRQRPAWCDRILYHFHTKHFSKQLDLTQITYKSHGDYILSTHKPVSAEFRLIIPLGASRDDITELTKEPQVIITFSVHLLFHFTHNRNVRFRG</sequence>
<feature type="domain" description="Inositol polyphosphate-related phosphatase" evidence="1">
    <location>
        <begin position="22"/>
        <end position="323"/>
    </location>
</feature>
<dbReference type="EnsemblMetazoa" id="GMOY001119.R1757">
    <property type="protein sequence ID" value="GMOY001119.P1757"/>
    <property type="gene ID" value="GMOY001119"/>
</dbReference>
<evidence type="ECO:0000313" key="3">
    <source>
        <dbReference type="Proteomes" id="UP000092444"/>
    </source>
</evidence>
<protein>
    <recommendedName>
        <fullName evidence="1">Inositol polyphosphate-related phosphatase domain-containing protein</fullName>
    </recommendedName>
</protein>
<dbReference type="Proteomes" id="UP000092444">
    <property type="component" value="Unassembled WGS sequence"/>
</dbReference>
<dbReference type="InterPro" id="IPR000300">
    <property type="entry name" value="IPPc"/>
</dbReference>
<evidence type="ECO:0000259" key="1">
    <source>
        <dbReference type="SMART" id="SM00128"/>
    </source>
</evidence>
<dbReference type="SUPFAM" id="SSF56219">
    <property type="entry name" value="DNase I-like"/>
    <property type="match status" value="1"/>
</dbReference>
<accession>A0ABK9MHU0</accession>
<proteinExistence type="predicted"/>
<dbReference type="Pfam" id="PF22669">
    <property type="entry name" value="Exo_endo_phos2"/>
    <property type="match status" value="1"/>
</dbReference>
<organism evidence="2 3">
    <name type="scientific">Glossina morsitans morsitans</name>
    <name type="common">Savannah tsetse fly</name>
    <dbReference type="NCBI Taxonomy" id="37546"/>
    <lineage>
        <taxon>Eukaryota</taxon>
        <taxon>Metazoa</taxon>
        <taxon>Ecdysozoa</taxon>
        <taxon>Arthropoda</taxon>
        <taxon>Hexapoda</taxon>
        <taxon>Insecta</taxon>
        <taxon>Pterygota</taxon>
        <taxon>Neoptera</taxon>
        <taxon>Endopterygota</taxon>
        <taxon>Diptera</taxon>
        <taxon>Brachycera</taxon>
        <taxon>Muscomorpha</taxon>
        <taxon>Hippoboscoidea</taxon>
        <taxon>Glossinidae</taxon>
        <taxon>Glossina</taxon>
    </lineage>
</organism>
<name>A0ABK9MHU0_GLOMM</name>
<dbReference type="InterPro" id="IPR046985">
    <property type="entry name" value="IP5"/>
</dbReference>